<dbReference type="GO" id="GO:0016787">
    <property type="term" value="F:hydrolase activity"/>
    <property type="evidence" value="ECO:0007669"/>
    <property type="project" value="InterPro"/>
</dbReference>
<dbReference type="Pfam" id="PF02872">
    <property type="entry name" value="5_nucleotid_C"/>
    <property type="match status" value="1"/>
</dbReference>
<dbReference type="PANTHER" id="PTHR11575:SF24">
    <property type="entry name" value="5'-NUCLEOTIDASE"/>
    <property type="match status" value="1"/>
</dbReference>
<comment type="caution">
    <text evidence="2">The sequence shown here is derived from an EMBL/GenBank/DDBJ whole genome shotgun (WGS) entry which is preliminary data.</text>
</comment>
<name>A0A5C7GM90_9FLAO</name>
<dbReference type="EMBL" id="VRKQ01000008">
    <property type="protein sequence ID" value="TXG39380.1"/>
    <property type="molecule type" value="Genomic_DNA"/>
</dbReference>
<dbReference type="PANTHER" id="PTHR11575">
    <property type="entry name" value="5'-NUCLEOTIDASE-RELATED"/>
    <property type="match status" value="1"/>
</dbReference>
<dbReference type="InterPro" id="IPR036907">
    <property type="entry name" value="5'-Nucleotdase_C_sf"/>
</dbReference>
<feature type="domain" description="5'-Nucleotidase C-terminal" evidence="1">
    <location>
        <begin position="77"/>
        <end position="214"/>
    </location>
</feature>
<dbReference type="GO" id="GO:0009166">
    <property type="term" value="P:nucleotide catabolic process"/>
    <property type="evidence" value="ECO:0007669"/>
    <property type="project" value="InterPro"/>
</dbReference>
<protein>
    <recommendedName>
        <fullName evidence="1">5'-Nucleotidase C-terminal domain-containing protein</fullName>
    </recommendedName>
</protein>
<dbReference type="AlphaFoldDB" id="A0A5C7GM90"/>
<dbReference type="Proteomes" id="UP000321080">
    <property type="component" value="Unassembled WGS sequence"/>
</dbReference>
<evidence type="ECO:0000259" key="1">
    <source>
        <dbReference type="Pfam" id="PF02872"/>
    </source>
</evidence>
<dbReference type="InterPro" id="IPR006179">
    <property type="entry name" value="5_nucleotidase/apyrase"/>
</dbReference>
<proteinExistence type="predicted"/>
<dbReference type="Gene3D" id="3.90.780.10">
    <property type="entry name" value="5'-Nucleotidase, C-terminal domain"/>
    <property type="match status" value="1"/>
</dbReference>
<keyword evidence="3" id="KW-1185">Reference proteome</keyword>
<evidence type="ECO:0000313" key="3">
    <source>
        <dbReference type="Proteomes" id="UP000321080"/>
    </source>
</evidence>
<dbReference type="PROSITE" id="PS51257">
    <property type="entry name" value="PROKAR_LIPOPROTEIN"/>
    <property type="match status" value="1"/>
</dbReference>
<gene>
    <name evidence="2" type="ORF">FUA22_05770</name>
</gene>
<sequence length="251" mass="28907">MRLTHLFFLLIFLMFSSCKEQKPQLIKIEGQQIQITDSISFNEEIESFIKPFREHIDSDLDSVLAYSPDTYTKDDTELNTAIGNLMVGIMFSEGNPVFRKRTEANIDIVVLNRGGIRAAIPKGSITERTAYKVMPFENKIVVAGLKGDKIYDIVEYLVTRKQAHPILGLKIILDKGYNLIESSINGEQIDKNKTYYVATSDYLYNGGDNMTFFKPNESYENLDYKIRNAMIDYLKKVDTINPKRDDRFIRK</sequence>
<evidence type="ECO:0000313" key="2">
    <source>
        <dbReference type="EMBL" id="TXG39380.1"/>
    </source>
</evidence>
<dbReference type="InterPro" id="IPR008334">
    <property type="entry name" value="5'-Nucleotdase_C"/>
</dbReference>
<dbReference type="OrthoDB" id="4762412at2"/>
<dbReference type="PRINTS" id="PR01607">
    <property type="entry name" value="APYRASEFAMLY"/>
</dbReference>
<accession>A0A5C7GM90</accession>
<reference evidence="2 3" key="1">
    <citation type="submission" date="2019-08" db="EMBL/GenBank/DDBJ databases">
        <title>Seonamhaeicola sediminis sp. nov., isolated from marine sediment.</title>
        <authorList>
            <person name="Cao W.R."/>
        </authorList>
    </citation>
    <scope>NUCLEOTIDE SEQUENCE [LARGE SCALE GENOMIC DNA]</scope>
    <source>
        <strain evidence="2 3">1505</strain>
    </source>
</reference>
<organism evidence="2 3">
    <name type="scientific">Seonamhaeicola maritimus</name>
    <dbReference type="NCBI Taxonomy" id="2591822"/>
    <lineage>
        <taxon>Bacteria</taxon>
        <taxon>Pseudomonadati</taxon>
        <taxon>Bacteroidota</taxon>
        <taxon>Flavobacteriia</taxon>
        <taxon>Flavobacteriales</taxon>
        <taxon>Flavobacteriaceae</taxon>
    </lineage>
</organism>
<dbReference type="SUPFAM" id="SSF55816">
    <property type="entry name" value="5'-nucleotidase (syn. UDP-sugar hydrolase), C-terminal domain"/>
    <property type="match status" value="1"/>
</dbReference>